<comment type="caution">
    <text evidence="2">The sequence shown here is derived from an EMBL/GenBank/DDBJ whole genome shotgun (WGS) entry which is preliminary data.</text>
</comment>
<feature type="region of interest" description="Disordered" evidence="1">
    <location>
        <begin position="1"/>
        <end position="42"/>
    </location>
</feature>
<dbReference type="OrthoDB" id="5244857at2759"/>
<feature type="compositionally biased region" description="Basic and acidic residues" evidence="1">
    <location>
        <begin position="270"/>
        <end position="287"/>
    </location>
</feature>
<protein>
    <submittedName>
        <fullName evidence="2">Uncharacterized protein</fullName>
    </submittedName>
</protein>
<feature type="region of interest" description="Disordered" evidence="1">
    <location>
        <begin position="423"/>
        <end position="449"/>
    </location>
</feature>
<reference evidence="2 3" key="1">
    <citation type="journal article" date="2016" name="Genome Biol. Evol.">
        <title>Divergent and convergent evolution of fungal pathogenicity.</title>
        <authorList>
            <person name="Shang Y."/>
            <person name="Xiao G."/>
            <person name="Zheng P."/>
            <person name="Cen K."/>
            <person name="Zhan S."/>
            <person name="Wang C."/>
        </authorList>
    </citation>
    <scope>NUCLEOTIDE SEQUENCE [LARGE SCALE GENOMIC DNA]</scope>
    <source>
        <strain evidence="2 3">RCEF 2490</strain>
    </source>
</reference>
<dbReference type="AlphaFoldDB" id="A0A166UGZ7"/>
<name>A0A166UGZ7_9HYPO</name>
<proteinExistence type="predicted"/>
<sequence length="607" mass="66452">MDHATGTTTPVMRQQSSNLKRVNRRNRASVDKTPPKLGFHNSSRSLTWLPTPKHLHLQSTSAVLIRSEEGSQLTHSLHILAKTENSQQEPDFASCHAISETRRREDVPSTVGGRPEKPTGLRKKRTACVNDYPRDAIYQRANIANPAPSPPSSTDIVVTAIDDHSLVPRTAPALQEFDQSWRESIQDLVRETEEAFKAVGDSLEDGDATSTSWLSDLAETSIPSPMSAVSTISSSSDVVTLNTTNDVSQKHGRQEAVELTHKPLPPCPNEMRDVRPVVTEVKKDSRKSGKPRSSGTKWAVPHGVTQILSVSRLRRAQKPKANTEACKRPPSQSLKFIKKREKAQSGASPTVENPASKPSISPLQHAVAHDGFALQVQFEGRATIAETSAGEADGTDPPCFTKSVSEQIVVAPRKRRLPTIHEANAIHGQEATERRSEESSDRSGDHGDVVYLPGTSVSVANSTFRHGRIACQRMLPDPCTEDEEEDEEDPIDSCAYQIATLCGAGDLAIDTDADIEHDMADDMAEWFEEFGFASHGQLIPASASQRSPCADGSEASLANPARASVAPMRFFESRRPPKDWTPEGSKRYNLRQVYERSCGRRTPSCVV</sequence>
<feature type="region of interest" description="Disordered" evidence="1">
    <location>
        <begin position="260"/>
        <end position="361"/>
    </location>
</feature>
<dbReference type="EMBL" id="AZGY01000002">
    <property type="protein sequence ID" value="OAA32489.1"/>
    <property type="molecule type" value="Genomic_DNA"/>
</dbReference>
<feature type="compositionally biased region" description="Polar residues" evidence="1">
    <location>
        <begin position="345"/>
        <end position="361"/>
    </location>
</feature>
<accession>A0A166UGZ7</accession>
<feature type="region of interest" description="Disordered" evidence="1">
    <location>
        <begin position="100"/>
        <end position="122"/>
    </location>
</feature>
<dbReference type="Proteomes" id="UP000078544">
    <property type="component" value="Unassembled WGS sequence"/>
</dbReference>
<evidence type="ECO:0000256" key="1">
    <source>
        <dbReference type="SAM" id="MobiDB-lite"/>
    </source>
</evidence>
<feature type="compositionally biased region" description="Polar residues" evidence="1">
    <location>
        <begin position="1"/>
        <end position="20"/>
    </location>
</feature>
<gene>
    <name evidence="2" type="ORF">AAL_01821</name>
</gene>
<feature type="compositionally biased region" description="Basic and acidic residues" evidence="1">
    <location>
        <begin position="430"/>
        <end position="448"/>
    </location>
</feature>
<evidence type="ECO:0000313" key="3">
    <source>
        <dbReference type="Proteomes" id="UP000078544"/>
    </source>
</evidence>
<keyword evidence="3" id="KW-1185">Reference proteome</keyword>
<organism evidence="2 3">
    <name type="scientific">Moelleriella libera RCEF 2490</name>
    <dbReference type="NCBI Taxonomy" id="1081109"/>
    <lineage>
        <taxon>Eukaryota</taxon>
        <taxon>Fungi</taxon>
        <taxon>Dikarya</taxon>
        <taxon>Ascomycota</taxon>
        <taxon>Pezizomycotina</taxon>
        <taxon>Sordariomycetes</taxon>
        <taxon>Hypocreomycetidae</taxon>
        <taxon>Hypocreales</taxon>
        <taxon>Clavicipitaceae</taxon>
        <taxon>Moelleriella</taxon>
    </lineage>
</organism>
<evidence type="ECO:0000313" key="2">
    <source>
        <dbReference type="EMBL" id="OAA32489.1"/>
    </source>
</evidence>